<dbReference type="RefSeq" id="WP_046487859.1">
    <property type="nucleotide sequence ID" value="NZ_LN827929.1"/>
</dbReference>
<dbReference type="Pfam" id="PF01963">
    <property type="entry name" value="TraB_PrgY_gumN"/>
    <property type="match status" value="1"/>
</dbReference>
<dbReference type="EMBL" id="LN827929">
    <property type="protein sequence ID" value="CEZ19549.1"/>
    <property type="molecule type" value="Genomic_DNA"/>
</dbReference>
<dbReference type="HOGENOM" id="CLU_057525_1_0_4"/>
<dbReference type="STRING" id="1581557.BN1208_0663"/>
<name>A0A0D6EVS2_9PROT</name>
<evidence type="ECO:0000313" key="2">
    <source>
        <dbReference type="Proteomes" id="UP000064007"/>
    </source>
</evidence>
<gene>
    <name evidence="1" type="ORF">BN1208_0663</name>
</gene>
<organism evidence="1 2">
    <name type="scientific">Candidatus Methylopumilus planktonicus</name>
    <dbReference type="NCBI Taxonomy" id="1581557"/>
    <lineage>
        <taxon>Bacteria</taxon>
        <taxon>Pseudomonadati</taxon>
        <taxon>Pseudomonadota</taxon>
        <taxon>Betaproteobacteria</taxon>
        <taxon>Nitrosomonadales</taxon>
        <taxon>Methylophilaceae</taxon>
        <taxon>Candidatus Methylopumilus</taxon>
    </lineage>
</organism>
<dbReference type="AlphaFoldDB" id="A0A0D6EVS2"/>
<dbReference type="PANTHER" id="PTHR40590">
    <property type="entry name" value="CYTOPLASMIC PROTEIN-RELATED"/>
    <property type="match status" value="1"/>
</dbReference>
<evidence type="ECO:0000313" key="1">
    <source>
        <dbReference type="EMBL" id="CEZ19549.1"/>
    </source>
</evidence>
<dbReference type="CDD" id="cd14789">
    <property type="entry name" value="Tiki"/>
    <property type="match status" value="1"/>
</dbReference>
<protein>
    <submittedName>
        <fullName evidence="1">GumN family protein</fullName>
    </submittedName>
</protein>
<dbReference type="PANTHER" id="PTHR40590:SF1">
    <property type="entry name" value="CYTOPLASMIC PROTEIN"/>
    <property type="match status" value="1"/>
</dbReference>
<keyword evidence="2" id="KW-1185">Reference proteome</keyword>
<accession>A0A0D6EVS2</accession>
<reference evidence="2" key="1">
    <citation type="submission" date="2014-12" db="EMBL/GenBank/DDBJ databases">
        <authorList>
            <person name="Salcher M.M."/>
        </authorList>
    </citation>
    <scope>NUCLEOTIDE SEQUENCE [LARGE SCALE GENOMIC DNA]</scope>
    <source>
        <strain evidence="2">MMS-10A-171</strain>
    </source>
</reference>
<sequence>MKRFFILVILLLNIVPIAYASERGLFWKLKAPNGSTHYLFGTMHTDDNRIIKFLPIVKKSVNASDLLLVEIAPNDHSQNLFMQNHSLVTDLNEIELQQIKKLAEFHVMHFENAIRMKPWLLAIIFDSPKPHTEFNQDYLLTAMAEDLDKEVIGLESSQEHFATMDSLSNDEQLIILRAVLKKTEKEKLSDYNLLMKQYVSGDVEQIRKTDERLTGKLMPEAMWAKIKVKLMGERNKKMAIKIKELSKDKQLFIAVGASHLAGQDGLLNQLRDSGFKMSPIKAFE</sequence>
<dbReference type="InterPro" id="IPR047111">
    <property type="entry name" value="YbaP-like"/>
</dbReference>
<dbReference type="KEGG" id="mbat:BN1208_0663"/>
<dbReference type="OrthoDB" id="9025834at2"/>
<dbReference type="Proteomes" id="UP000064007">
    <property type="component" value="Chromosome 1"/>
</dbReference>
<dbReference type="InterPro" id="IPR002816">
    <property type="entry name" value="TraB/PrgY/GumN_fam"/>
</dbReference>
<proteinExistence type="predicted"/>